<evidence type="ECO:0000313" key="2">
    <source>
        <dbReference type="EMBL" id="GAH77266.1"/>
    </source>
</evidence>
<accession>X1I4D2</accession>
<comment type="caution">
    <text evidence="2">The sequence shown here is derived from an EMBL/GenBank/DDBJ whole genome shotgun (WGS) entry which is preliminary data.</text>
</comment>
<organism evidence="2">
    <name type="scientific">marine sediment metagenome</name>
    <dbReference type="NCBI Taxonomy" id="412755"/>
    <lineage>
        <taxon>unclassified sequences</taxon>
        <taxon>metagenomes</taxon>
        <taxon>ecological metagenomes</taxon>
    </lineage>
</organism>
<proteinExistence type="predicted"/>
<sequence length="49" mass="5539">MGRTNKETQKKVGLTQEEFAGRGANTVDCAYIGKMEREEQYPSLSCNLR</sequence>
<reference evidence="2" key="1">
    <citation type="journal article" date="2014" name="Front. Microbiol.">
        <title>High frequency of phylogenetically diverse reductive dehalogenase-homologous genes in deep subseafloor sedimentary metagenomes.</title>
        <authorList>
            <person name="Kawai M."/>
            <person name="Futagami T."/>
            <person name="Toyoda A."/>
            <person name="Takaki Y."/>
            <person name="Nishi S."/>
            <person name="Hori S."/>
            <person name="Arai W."/>
            <person name="Tsubouchi T."/>
            <person name="Morono Y."/>
            <person name="Uchiyama I."/>
            <person name="Ito T."/>
            <person name="Fujiyama A."/>
            <person name="Inagaki F."/>
            <person name="Takami H."/>
        </authorList>
    </citation>
    <scope>NUCLEOTIDE SEQUENCE</scope>
    <source>
        <strain evidence="2">Expedition CK06-06</strain>
    </source>
</reference>
<protein>
    <submittedName>
        <fullName evidence="2">Uncharacterized protein</fullName>
    </submittedName>
</protein>
<dbReference type="AlphaFoldDB" id="X1I4D2"/>
<dbReference type="EMBL" id="BARU01002224">
    <property type="protein sequence ID" value="GAH25529.1"/>
    <property type="molecule type" value="Genomic_DNA"/>
</dbReference>
<gene>
    <name evidence="1" type="ORF">S03H2_05350</name>
    <name evidence="2" type="ORF">S03H2_62399</name>
</gene>
<evidence type="ECO:0000313" key="1">
    <source>
        <dbReference type="EMBL" id="GAH25529.1"/>
    </source>
</evidence>
<name>X1I4D2_9ZZZZ</name>
<dbReference type="EMBL" id="BARU01040357">
    <property type="protein sequence ID" value="GAH77266.1"/>
    <property type="molecule type" value="Genomic_DNA"/>
</dbReference>